<sequence>MARVTTTASSTPCCKNTPDALPAHGQQRRALALAVLATGAGMASASAAWAQSGESAANASAPSAVQLQREGGSLLLTASLPWSLPELVLDALLKGIPVHFVAEVNMVRERWYWSDQELLSAQRYMRLSYQPLTRRWRLYTGSQPFEGQGFGAALSSSFESLQEALQAMQRIVRWHIGPAAELPSQGEAVLQLRFRIDISQFPRPLQIGALGRSGWNLLVTHTERVDLGVLQ</sequence>
<evidence type="ECO:0008006" key="3">
    <source>
        <dbReference type="Google" id="ProtNLM"/>
    </source>
</evidence>
<evidence type="ECO:0000313" key="2">
    <source>
        <dbReference type="Proteomes" id="UP000834458"/>
    </source>
</evidence>
<accession>A0AA35GKI9</accession>
<comment type="caution">
    <text evidence="1">The sequence shown here is derived from an EMBL/GenBank/DDBJ whole genome shotgun (WGS) entry which is preliminary data.</text>
</comment>
<protein>
    <recommendedName>
        <fullName evidence="3">DUF4390 domain-containing protein</fullName>
    </recommendedName>
</protein>
<dbReference type="AlphaFoldDB" id="A0AA35GKI9"/>
<organism evidence="1 2">
    <name type="scientific">Comamonas aquatica</name>
    <dbReference type="NCBI Taxonomy" id="225991"/>
    <lineage>
        <taxon>Bacteria</taxon>
        <taxon>Pseudomonadati</taxon>
        <taxon>Pseudomonadota</taxon>
        <taxon>Betaproteobacteria</taxon>
        <taxon>Burkholderiales</taxon>
        <taxon>Comamonadaceae</taxon>
        <taxon>Comamonas</taxon>
    </lineage>
</organism>
<dbReference type="Proteomes" id="UP000834458">
    <property type="component" value="Unassembled WGS sequence"/>
</dbReference>
<dbReference type="InterPro" id="IPR025500">
    <property type="entry name" value="DUF4390"/>
</dbReference>
<proteinExistence type="predicted"/>
<dbReference type="Pfam" id="PF14334">
    <property type="entry name" value="DUF4390"/>
    <property type="match status" value="1"/>
</dbReference>
<reference evidence="1" key="1">
    <citation type="submission" date="2020-05" db="EMBL/GenBank/DDBJ databases">
        <authorList>
            <person name="Delgado-Blas J."/>
        </authorList>
    </citation>
    <scope>NUCLEOTIDE SEQUENCE</scope>
    <source>
        <strain evidence="1">BB1454</strain>
    </source>
</reference>
<gene>
    <name evidence="1" type="ORF">GHA_03121</name>
</gene>
<evidence type="ECO:0000313" key="1">
    <source>
        <dbReference type="EMBL" id="CAB5705251.1"/>
    </source>
</evidence>
<dbReference type="EMBL" id="CAHPSC010000056">
    <property type="protein sequence ID" value="CAB5705251.1"/>
    <property type="molecule type" value="Genomic_DNA"/>
</dbReference>
<name>A0AA35GKI9_9BURK</name>